<name>A0A9W9DQA3_9AGAR</name>
<reference evidence="2" key="2">
    <citation type="journal article" date="2023" name="Proc. Natl. Acad. Sci. U.S.A.">
        <title>A global phylogenomic analysis of the shiitake genus Lentinula.</title>
        <authorList>
            <person name="Sierra-Patev S."/>
            <person name="Min B."/>
            <person name="Naranjo-Ortiz M."/>
            <person name="Looney B."/>
            <person name="Konkel Z."/>
            <person name="Slot J.C."/>
            <person name="Sakamoto Y."/>
            <person name="Steenwyk J.L."/>
            <person name="Rokas A."/>
            <person name="Carro J."/>
            <person name="Camarero S."/>
            <person name="Ferreira P."/>
            <person name="Molpeceres G."/>
            <person name="Ruiz-Duenas F.J."/>
            <person name="Serrano A."/>
            <person name="Henrissat B."/>
            <person name="Drula E."/>
            <person name="Hughes K.W."/>
            <person name="Mata J.L."/>
            <person name="Ishikawa N.K."/>
            <person name="Vargas-Isla R."/>
            <person name="Ushijima S."/>
            <person name="Smith C.A."/>
            <person name="Donoghue J."/>
            <person name="Ahrendt S."/>
            <person name="Andreopoulos W."/>
            <person name="He G."/>
            <person name="LaButti K."/>
            <person name="Lipzen A."/>
            <person name="Ng V."/>
            <person name="Riley R."/>
            <person name="Sandor L."/>
            <person name="Barry K."/>
            <person name="Martinez A.T."/>
            <person name="Xiao Y."/>
            <person name="Gibbons J.G."/>
            <person name="Terashima K."/>
            <person name="Grigoriev I.V."/>
            <person name="Hibbett D."/>
        </authorList>
    </citation>
    <scope>NUCLEOTIDE SEQUENCE</scope>
    <source>
        <strain evidence="2">Sp2 HRB7682 ss15</strain>
    </source>
</reference>
<feature type="transmembrane region" description="Helical" evidence="1">
    <location>
        <begin position="6"/>
        <end position="23"/>
    </location>
</feature>
<keyword evidence="1" id="KW-0472">Membrane</keyword>
<dbReference type="EMBL" id="JANVFS010000014">
    <property type="protein sequence ID" value="KAJ4481368.1"/>
    <property type="molecule type" value="Genomic_DNA"/>
</dbReference>
<evidence type="ECO:0000313" key="3">
    <source>
        <dbReference type="Proteomes" id="UP001150238"/>
    </source>
</evidence>
<feature type="transmembrane region" description="Helical" evidence="1">
    <location>
        <begin position="30"/>
        <end position="50"/>
    </location>
</feature>
<gene>
    <name evidence="2" type="ORF">C8J55DRAFT_511491</name>
</gene>
<protein>
    <submittedName>
        <fullName evidence="2">Uncharacterized protein</fullName>
    </submittedName>
</protein>
<proteinExistence type="predicted"/>
<sequence>MLSCFYITHCSTIPFCIIFNFLILKIHAPFVLVFIVLWFIFLWLFDSIHLSECIVSFPWTEHRRCSTGICIQWRSRIGGEQGAKGLIGLTDRSLSLKKQYHPGLLSSVNRQ</sequence>
<keyword evidence="1" id="KW-1133">Transmembrane helix</keyword>
<evidence type="ECO:0000313" key="2">
    <source>
        <dbReference type="EMBL" id="KAJ4481368.1"/>
    </source>
</evidence>
<organism evidence="2 3">
    <name type="scientific">Lentinula lateritia</name>
    <dbReference type="NCBI Taxonomy" id="40482"/>
    <lineage>
        <taxon>Eukaryota</taxon>
        <taxon>Fungi</taxon>
        <taxon>Dikarya</taxon>
        <taxon>Basidiomycota</taxon>
        <taxon>Agaricomycotina</taxon>
        <taxon>Agaricomycetes</taxon>
        <taxon>Agaricomycetidae</taxon>
        <taxon>Agaricales</taxon>
        <taxon>Marasmiineae</taxon>
        <taxon>Omphalotaceae</taxon>
        <taxon>Lentinula</taxon>
    </lineage>
</organism>
<accession>A0A9W9DQA3</accession>
<keyword evidence="1" id="KW-0812">Transmembrane</keyword>
<dbReference type="AlphaFoldDB" id="A0A9W9DQA3"/>
<evidence type="ECO:0000256" key="1">
    <source>
        <dbReference type="SAM" id="Phobius"/>
    </source>
</evidence>
<dbReference type="Proteomes" id="UP001150238">
    <property type="component" value="Unassembled WGS sequence"/>
</dbReference>
<comment type="caution">
    <text evidence="2">The sequence shown here is derived from an EMBL/GenBank/DDBJ whole genome shotgun (WGS) entry which is preliminary data.</text>
</comment>
<reference evidence="2" key="1">
    <citation type="submission" date="2022-08" db="EMBL/GenBank/DDBJ databases">
        <authorList>
            <consortium name="DOE Joint Genome Institute"/>
            <person name="Min B."/>
            <person name="Riley R."/>
            <person name="Sierra-Patev S."/>
            <person name="Naranjo-Ortiz M."/>
            <person name="Looney B."/>
            <person name="Konkel Z."/>
            <person name="Slot J.C."/>
            <person name="Sakamoto Y."/>
            <person name="Steenwyk J.L."/>
            <person name="Rokas A."/>
            <person name="Carro J."/>
            <person name="Camarero S."/>
            <person name="Ferreira P."/>
            <person name="Molpeceres G."/>
            <person name="Ruiz-Duenas F.J."/>
            <person name="Serrano A."/>
            <person name="Henrissat B."/>
            <person name="Drula E."/>
            <person name="Hughes K.W."/>
            <person name="Mata J.L."/>
            <person name="Ishikawa N.K."/>
            <person name="Vargas-Isla R."/>
            <person name="Ushijima S."/>
            <person name="Smith C.A."/>
            <person name="Ahrendt S."/>
            <person name="Andreopoulos W."/>
            <person name="He G."/>
            <person name="Labutti K."/>
            <person name="Lipzen A."/>
            <person name="Ng V."/>
            <person name="Sandor L."/>
            <person name="Barry K."/>
            <person name="Martinez A.T."/>
            <person name="Xiao Y."/>
            <person name="Gibbons J.G."/>
            <person name="Terashima K."/>
            <person name="Hibbett D.S."/>
            <person name="Grigoriev I.V."/>
        </authorList>
    </citation>
    <scope>NUCLEOTIDE SEQUENCE</scope>
    <source>
        <strain evidence="2">Sp2 HRB7682 ss15</strain>
    </source>
</reference>